<keyword evidence="2" id="KW-1185">Reference proteome</keyword>
<dbReference type="AlphaFoldDB" id="A0A1T0CNR1"/>
<evidence type="ECO:0000313" key="1">
    <source>
        <dbReference type="EMBL" id="OOS23953.1"/>
    </source>
</evidence>
<name>A0A1T0CNR1_9GAMM</name>
<organism evidence="1 2">
    <name type="scientific">Moraxella porci DSM 25326</name>
    <dbReference type="NCBI Taxonomy" id="573983"/>
    <lineage>
        <taxon>Bacteria</taxon>
        <taxon>Pseudomonadati</taxon>
        <taxon>Pseudomonadota</taxon>
        <taxon>Gammaproteobacteria</taxon>
        <taxon>Moraxellales</taxon>
        <taxon>Moraxellaceae</taxon>
        <taxon>Moraxella</taxon>
    </lineage>
</organism>
<comment type="caution">
    <text evidence="1">The sequence shown here is derived from an EMBL/GenBank/DDBJ whole genome shotgun (WGS) entry which is preliminary data.</text>
</comment>
<evidence type="ECO:0000313" key="2">
    <source>
        <dbReference type="Proteomes" id="UP000190683"/>
    </source>
</evidence>
<proteinExistence type="predicted"/>
<dbReference type="Proteomes" id="UP000190683">
    <property type="component" value="Unassembled WGS sequence"/>
</dbReference>
<dbReference type="STRING" id="573983.B0681_08300"/>
<sequence>MPKNHKKCTFVLTNPSIFQIVTKLQEHLVFLQRFICLKTLSHPCYLDANGVHYAVIALIFDAN</sequence>
<protein>
    <submittedName>
        <fullName evidence="1">Uncharacterized protein</fullName>
    </submittedName>
</protein>
<gene>
    <name evidence="1" type="ORF">B0681_08300</name>
</gene>
<reference evidence="1 2" key="1">
    <citation type="submission" date="2017-02" db="EMBL/GenBank/DDBJ databases">
        <title>Draft genome sequence of Moraxella porci CCUG 54912T type strain.</title>
        <authorList>
            <person name="Salva-Serra F."/>
            <person name="Engstrom-Jakobsson H."/>
            <person name="Thorell K."/>
            <person name="Jaen-Luchoro D."/>
            <person name="Gonzales-Siles L."/>
            <person name="Karlsson R."/>
            <person name="Yazdan S."/>
            <person name="Boulund F."/>
            <person name="Johnning A."/>
            <person name="Engstrand L."/>
            <person name="Kristiansson E."/>
            <person name="Moore E."/>
        </authorList>
    </citation>
    <scope>NUCLEOTIDE SEQUENCE [LARGE SCALE GENOMIC DNA]</scope>
    <source>
        <strain evidence="1 2">CCUG 54912</strain>
    </source>
</reference>
<dbReference type="EMBL" id="MUYV01000011">
    <property type="protein sequence ID" value="OOS23953.1"/>
    <property type="molecule type" value="Genomic_DNA"/>
</dbReference>
<accession>A0A1T0CNR1</accession>